<dbReference type="PANTHER" id="PTHR35201:SF4">
    <property type="entry name" value="BETA-PINACENE SYNTHASE-RELATED"/>
    <property type="match status" value="1"/>
</dbReference>
<dbReference type="AlphaFoldDB" id="A0A1I6W0Q4"/>
<dbReference type="PANTHER" id="PTHR35201">
    <property type="entry name" value="TERPENE SYNTHASE"/>
    <property type="match status" value="1"/>
</dbReference>
<dbReference type="SFLD" id="SFLDS00005">
    <property type="entry name" value="Isoprenoid_Synthase_Type_I"/>
    <property type="match status" value="1"/>
</dbReference>
<evidence type="ECO:0000256" key="3">
    <source>
        <dbReference type="SAM" id="MobiDB-lite"/>
    </source>
</evidence>
<protein>
    <recommendedName>
        <fullName evidence="2">Terpene synthase</fullName>
        <ecNumber evidence="2">4.2.3.-</ecNumber>
    </recommendedName>
</protein>
<dbReference type="STRING" id="1176198.SAMN05444716_111109"/>
<dbReference type="SFLD" id="SFLDG01020">
    <property type="entry name" value="Terpene_Cyclase_Like_2"/>
    <property type="match status" value="1"/>
</dbReference>
<proteinExistence type="inferred from homology"/>
<name>A0A1I6W0Q4_9ACTN</name>
<keyword evidence="1 2" id="KW-0456">Lyase</keyword>
<dbReference type="SUPFAM" id="SSF48576">
    <property type="entry name" value="Terpenoid synthases"/>
    <property type="match status" value="1"/>
</dbReference>
<comment type="similarity">
    <text evidence="2">Belongs to the terpene synthase family.</text>
</comment>
<keyword evidence="2" id="KW-0479">Metal-binding</keyword>
<organism evidence="4 5">
    <name type="scientific">Streptomyces harbinensis</name>
    <dbReference type="NCBI Taxonomy" id="1176198"/>
    <lineage>
        <taxon>Bacteria</taxon>
        <taxon>Bacillati</taxon>
        <taxon>Actinomycetota</taxon>
        <taxon>Actinomycetes</taxon>
        <taxon>Kitasatosporales</taxon>
        <taxon>Streptomycetaceae</taxon>
        <taxon>Streptomyces</taxon>
    </lineage>
</organism>
<dbReference type="InterPro" id="IPR008949">
    <property type="entry name" value="Isoprenoid_synthase_dom_sf"/>
</dbReference>
<dbReference type="Gene3D" id="1.10.600.10">
    <property type="entry name" value="Farnesyl Diphosphate Synthase"/>
    <property type="match status" value="1"/>
</dbReference>
<keyword evidence="2" id="KW-0460">Magnesium</keyword>
<dbReference type="Pfam" id="PF19086">
    <property type="entry name" value="Terpene_syn_C_2"/>
    <property type="match status" value="1"/>
</dbReference>
<dbReference type="InterPro" id="IPR034686">
    <property type="entry name" value="Terpene_cyclase-like_2"/>
</dbReference>
<evidence type="ECO:0000313" key="4">
    <source>
        <dbReference type="EMBL" id="SFT19560.1"/>
    </source>
</evidence>
<keyword evidence="5" id="KW-1185">Reference proteome</keyword>
<evidence type="ECO:0000256" key="2">
    <source>
        <dbReference type="RuleBase" id="RU366034"/>
    </source>
</evidence>
<dbReference type="Proteomes" id="UP000198873">
    <property type="component" value="Unassembled WGS sequence"/>
</dbReference>
<accession>A0A1I6W0Q4</accession>
<dbReference type="EMBL" id="FPAB01000011">
    <property type="protein sequence ID" value="SFT19560.1"/>
    <property type="molecule type" value="Genomic_DNA"/>
</dbReference>
<dbReference type="RefSeq" id="WP_093844336.1">
    <property type="nucleotide sequence ID" value="NZ_CP054938.1"/>
</dbReference>
<reference evidence="5" key="1">
    <citation type="submission" date="2016-10" db="EMBL/GenBank/DDBJ databases">
        <authorList>
            <person name="Varghese N."/>
            <person name="Submissions S."/>
        </authorList>
    </citation>
    <scope>NUCLEOTIDE SEQUENCE [LARGE SCALE GENOMIC DNA]</scope>
    <source>
        <strain evidence="5">CGMCC 4.7047</strain>
    </source>
</reference>
<evidence type="ECO:0000256" key="1">
    <source>
        <dbReference type="ARBA" id="ARBA00023239"/>
    </source>
</evidence>
<dbReference type="EC" id="4.2.3.-" evidence="2"/>
<dbReference type="GO" id="GO:0010333">
    <property type="term" value="F:terpene synthase activity"/>
    <property type="evidence" value="ECO:0007669"/>
    <property type="project" value="InterPro"/>
</dbReference>
<dbReference type="GO" id="GO:0046872">
    <property type="term" value="F:metal ion binding"/>
    <property type="evidence" value="ECO:0007669"/>
    <property type="project" value="UniProtKB-KW"/>
</dbReference>
<evidence type="ECO:0000313" key="5">
    <source>
        <dbReference type="Proteomes" id="UP000198873"/>
    </source>
</evidence>
<sequence>MALPGPAAPLALPVTARHHPEAGRLTRHAQEWAERFELINGADGAGRLARGAPARLAAAMLPDAAQPEADLAACWMTWTFFLDDAYEEGPGGTTTAWSAVTDTFRPLLAWQPAPPGAPPLFRALGDLMDRLRRHTSPAWQRRFSGHLADALAAVRREIALRDTGVPPTLAEYRTLRRDTSGFVPTLDILEVCHRAELPPAVHGAPAYQDLLRAAIDTNAWSNDLYSLDKEVACGLVTNLVLILEHERGLTRAAARRTARAMIEDRAADLTRALHRLPPGDAPVNRCATAVAHLVAGWLEWHARGTDRYTTPAPGAAPVPSARTDPDRLPGRRAPGSARG</sequence>
<feature type="region of interest" description="Disordered" evidence="3">
    <location>
        <begin position="308"/>
        <end position="339"/>
    </location>
</feature>
<gene>
    <name evidence="4" type="ORF">SAMN05444716_111109</name>
</gene>
<comment type="cofactor">
    <cofactor evidence="2">
        <name>Mg(2+)</name>
        <dbReference type="ChEBI" id="CHEBI:18420"/>
    </cofactor>
</comment>